<name>A0A1M5ZE65_BUTFI</name>
<reference evidence="5" key="1">
    <citation type="submission" date="2016-11" db="EMBL/GenBank/DDBJ databases">
        <authorList>
            <person name="Varghese N."/>
            <person name="Submissions S."/>
        </authorList>
    </citation>
    <scope>NUCLEOTIDE SEQUENCE [LARGE SCALE GENOMIC DNA]</scope>
    <source>
        <strain evidence="5">DSM 3071</strain>
    </source>
</reference>
<evidence type="ECO:0000313" key="4">
    <source>
        <dbReference type="EMBL" id="SHI22303.1"/>
    </source>
</evidence>
<dbReference type="InterPro" id="IPR001944">
    <property type="entry name" value="Glycoside_Hdrlase_35"/>
</dbReference>
<dbReference type="GO" id="GO:0005975">
    <property type="term" value="P:carbohydrate metabolic process"/>
    <property type="evidence" value="ECO:0007669"/>
    <property type="project" value="InterPro"/>
</dbReference>
<proteinExistence type="inferred from homology"/>
<sequence>MVYKFKKYEEKSVLRNHLKMGGVNPDGVKIDVTSKYFEIDSKPFIGVMGEYHFSRDNSDNWYKELCKMKAGGVTIVSSYVFWIYHEEIEGQYDFTGDLDLRKFIEDAQRAGLQVFIRIGPWAHGECRNGGFPDWLLNKPFKLRDNNDEYMACVRKWYERIYQEVEGLFYKDGGPIIGVQIENELVDSPDHLLALKNLAVEIGYDAPLYTVTGWNSLYGAKIPVDDVVPVFAAYVEAPWEQHTKKLPLSWHYIFKPERNDAAVGMDIIGESDDTGWKLPYDRYPFATCELGSGLPFSHHRRPVVSGMDAYALSLVKLGCGNNLVGYYMYHGGTNKIGQLTTLQETRATGYPNDYAILNYDFHTCLTQYGEARQQYRLLNLLHLFVKDFGDILAPMDYVGADTDNGHNPDDLKSLRYSMRTDGKSGFVFINNYQRLADMDEFSDVEIDTGSVVFPKFTVKSGVSFILPFGIDLLGQKLEYATGQLLCKHDDTVFFMAIDGIDLKVKFEGKDEIVLAPGSVTKIDGLNLVALDINEASYLRKLFGDVYVGNGVDIYENGESIDAIQKGSYSYKKWNGEAFEEVNVDRAYTDPILSMTSVSEPFTPKYEEELMIEGPREREWYKLEVSSKEGFVEITNKCDVSQIYADGELVADNYYCGEPWRIPAALIYGKEAYLVLAEMKDDFYREF</sequence>
<dbReference type="RefSeq" id="WP_073387689.1">
    <property type="nucleotide sequence ID" value="NZ_FQXK01000017.1"/>
</dbReference>
<keyword evidence="4" id="KW-0378">Hydrolase</keyword>
<gene>
    <name evidence="4" type="ORF">SAMN02745229_02169</name>
</gene>
<evidence type="ECO:0000313" key="5">
    <source>
        <dbReference type="Proteomes" id="UP000184278"/>
    </source>
</evidence>
<keyword evidence="5" id="KW-1185">Reference proteome</keyword>
<organism evidence="4 5">
    <name type="scientific">Butyrivibrio fibrisolvens DSM 3071</name>
    <dbReference type="NCBI Taxonomy" id="1121131"/>
    <lineage>
        <taxon>Bacteria</taxon>
        <taxon>Bacillati</taxon>
        <taxon>Bacillota</taxon>
        <taxon>Clostridia</taxon>
        <taxon>Lachnospirales</taxon>
        <taxon>Lachnospiraceae</taxon>
        <taxon>Butyrivibrio</taxon>
    </lineage>
</organism>
<dbReference type="STRING" id="1121131.SAMN02745229_02169"/>
<evidence type="ECO:0000256" key="1">
    <source>
        <dbReference type="ARBA" id="ARBA00009809"/>
    </source>
</evidence>
<dbReference type="Proteomes" id="UP000184278">
    <property type="component" value="Unassembled WGS sequence"/>
</dbReference>
<evidence type="ECO:0000259" key="3">
    <source>
        <dbReference type="Pfam" id="PF01301"/>
    </source>
</evidence>
<dbReference type="EMBL" id="FQXK01000017">
    <property type="protein sequence ID" value="SHI22303.1"/>
    <property type="molecule type" value="Genomic_DNA"/>
</dbReference>
<dbReference type="AlphaFoldDB" id="A0A1M5ZE65"/>
<comment type="similarity">
    <text evidence="1 2">Belongs to the glycosyl hydrolase 35 family.</text>
</comment>
<feature type="domain" description="Glycoside hydrolase 35 catalytic" evidence="3">
    <location>
        <begin position="37"/>
        <end position="381"/>
    </location>
</feature>
<dbReference type="SUPFAM" id="SSF51445">
    <property type="entry name" value="(Trans)glycosidases"/>
    <property type="match status" value="1"/>
</dbReference>
<dbReference type="GeneID" id="89509667"/>
<dbReference type="InterPro" id="IPR031330">
    <property type="entry name" value="Gly_Hdrlase_35_cat"/>
</dbReference>
<dbReference type="GO" id="GO:0004553">
    <property type="term" value="F:hydrolase activity, hydrolyzing O-glycosyl compounds"/>
    <property type="evidence" value="ECO:0007669"/>
    <property type="project" value="InterPro"/>
</dbReference>
<accession>A0A1M5ZE65</accession>
<evidence type="ECO:0000256" key="2">
    <source>
        <dbReference type="RuleBase" id="RU003679"/>
    </source>
</evidence>
<dbReference type="OrthoDB" id="9813184at2"/>
<dbReference type="InterPro" id="IPR017853">
    <property type="entry name" value="GH"/>
</dbReference>
<dbReference type="Gene3D" id="3.20.20.80">
    <property type="entry name" value="Glycosidases"/>
    <property type="match status" value="1"/>
</dbReference>
<dbReference type="Pfam" id="PF01301">
    <property type="entry name" value="Glyco_hydro_35"/>
    <property type="match status" value="1"/>
</dbReference>
<dbReference type="PANTHER" id="PTHR23421">
    <property type="entry name" value="BETA-GALACTOSIDASE RELATED"/>
    <property type="match status" value="1"/>
</dbReference>
<protein>
    <submittedName>
        <fullName evidence="4">Glycosyl hydrolases family 35</fullName>
    </submittedName>
</protein>
<dbReference type="PRINTS" id="PR00742">
    <property type="entry name" value="GLHYDRLASE35"/>
</dbReference>